<comment type="similarity">
    <text evidence="10">Belongs to the glycosyltransferase 28 family. MurG subfamily.</text>
</comment>
<feature type="domain" description="Glycosyl transferase family 28 C-terminal" evidence="12">
    <location>
        <begin position="193"/>
        <end position="358"/>
    </location>
</feature>
<keyword evidence="6 10" id="KW-0573">Peptidoglycan synthesis</keyword>
<reference evidence="13 14" key="1">
    <citation type="journal article" date="2020" name="Microorganisms">
        <title>Osmotic Adaptation and Compatible Solute Biosynthesis of Phototrophic Bacteria as Revealed from Genome Analyses.</title>
        <authorList>
            <person name="Imhoff J.F."/>
            <person name="Rahn T."/>
            <person name="Kunzel S."/>
            <person name="Keller A."/>
            <person name="Neulinger S.C."/>
        </authorList>
    </citation>
    <scope>NUCLEOTIDE SEQUENCE [LARGE SCALE GENOMIC DNA]</scope>
    <source>
        <strain evidence="13 14">DSM 9895</strain>
    </source>
</reference>
<sequence length="384" mass="39668">MSARTATRVLLAAGGTGGHMFPAAALARELLSRGLQPVLVTDKRAGGFGPELAEQVETHHIAAAGFAGGDLFAKAKSLGQLVLGYLQARRIVARTRPSVALAFGGYAALPTGLAATHKGVRLVLHEQNAVLGRANRMLAARADAIATSFPEVRGLSAPAQARVVLTGNPVRESIQAIGRRPSAVADDAGPLRLLVTGGSQGARVFNDLVPDAVARLPEGLRERLQVTQQVRGSDTSDVRAAYDAAGVEAELKTFFDDLPERLARAHLLICRAGASTTTELAAAGRPAILVPYPFAADDHQTANAEALAQAGGGWLMPQNTLTPDALAERLQSLFETPSLLTRAAAGALSFAQPDSAKRLADLALEAQGNGATGAPSTGNKEAAA</sequence>
<organism evidence="13 14">
    <name type="scientific">Rhodovibrio sodomensis</name>
    <dbReference type="NCBI Taxonomy" id="1088"/>
    <lineage>
        <taxon>Bacteria</taxon>
        <taxon>Pseudomonadati</taxon>
        <taxon>Pseudomonadota</taxon>
        <taxon>Alphaproteobacteria</taxon>
        <taxon>Rhodospirillales</taxon>
        <taxon>Rhodovibrionaceae</taxon>
        <taxon>Rhodovibrio</taxon>
    </lineage>
</organism>
<keyword evidence="2 10" id="KW-0132">Cell division</keyword>
<dbReference type="Pfam" id="PF04101">
    <property type="entry name" value="Glyco_tran_28_C"/>
    <property type="match status" value="1"/>
</dbReference>
<comment type="subcellular location">
    <subcellularLocation>
        <location evidence="10">Cell membrane</location>
        <topology evidence="10">Peripheral membrane protein</topology>
        <orientation evidence="10">Cytoplasmic side</orientation>
    </subcellularLocation>
</comment>
<keyword evidence="5 10" id="KW-0133">Cell shape</keyword>
<gene>
    <name evidence="10 13" type="primary">murG</name>
    <name evidence="13" type="ORF">CKO28_02020</name>
</gene>
<dbReference type="InterPro" id="IPR006009">
    <property type="entry name" value="GlcNAc_MurG"/>
</dbReference>
<evidence type="ECO:0000256" key="6">
    <source>
        <dbReference type="ARBA" id="ARBA00022984"/>
    </source>
</evidence>
<dbReference type="EC" id="2.4.1.227" evidence="10"/>
<dbReference type="InterPro" id="IPR004276">
    <property type="entry name" value="GlycoTrans_28_N"/>
</dbReference>
<dbReference type="HAMAP" id="MF_00033">
    <property type="entry name" value="MurG"/>
    <property type="match status" value="1"/>
</dbReference>
<evidence type="ECO:0000259" key="12">
    <source>
        <dbReference type="Pfam" id="PF04101"/>
    </source>
</evidence>
<protein>
    <recommendedName>
        <fullName evidence="10">UDP-N-acetylglucosamine--N-acetylmuramyl-(pentapeptide) pyrophosphoryl-undecaprenol N-acetylglucosamine transferase</fullName>
        <ecNumber evidence="10">2.4.1.227</ecNumber>
    </recommendedName>
    <alternativeName>
        <fullName evidence="10">Undecaprenyl-PP-MurNAc-pentapeptide-UDPGlcNAc GlcNAc transferase</fullName>
    </alternativeName>
</protein>
<keyword evidence="9 10" id="KW-0961">Cell wall biogenesis/degradation</keyword>
<dbReference type="SUPFAM" id="SSF53756">
    <property type="entry name" value="UDP-Glycosyltransferase/glycogen phosphorylase"/>
    <property type="match status" value="1"/>
</dbReference>
<name>A0ABS1D8S2_9PROT</name>
<dbReference type="Gene3D" id="3.40.50.2000">
    <property type="entry name" value="Glycogen Phosphorylase B"/>
    <property type="match status" value="2"/>
</dbReference>
<keyword evidence="3 10" id="KW-0328">Glycosyltransferase</keyword>
<feature type="binding site" evidence="10">
    <location>
        <position position="199"/>
    </location>
    <ligand>
        <name>UDP-N-acetyl-alpha-D-glucosamine</name>
        <dbReference type="ChEBI" id="CHEBI:57705"/>
    </ligand>
</feature>
<proteinExistence type="inferred from homology"/>
<dbReference type="Pfam" id="PF03033">
    <property type="entry name" value="Glyco_transf_28"/>
    <property type="match status" value="1"/>
</dbReference>
<evidence type="ECO:0000256" key="7">
    <source>
        <dbReference type="ARBA" id="ARBA00023136"/>
    </source>
</evidence>
<evidence type="ECO:0000256" key="9">
    <source>
        <dbReference type="ARBA" id="ARBA00023316"/>
    </source>
</evidence>
<evidence type="ECO:0000313" key="13">
    <source>
        <dbReference type="EMBL" id="MBK1666819.1"/>
    </source>
</evidence>
<dbReference type="PANTHER" id="PTHR21015">
    <property type="entry name" value="UDP-N-ACETYLGLUCOSAMINE--N-ACETYLMURAMYL-(PENTAPEPTIDE) PYROPHOSPHORYL-UNDECAPRENOL N-ACETYLGLUCOSAMINE TRANSFERASE 1"/>
    <property type="match status" value="1"/>
</dbReference>
<evidence type="ECO:0000256" key="1">
    <source>
        <dbReference type="ARBA" id="ARBA00022475"/>
    </source>
</evidence>
<dbReference type="NCBIfam" id="TIGR01133">
    <property type="entry name" value="murG"/>
    <property type="match status" value="1"/>
</dbReference>
<evidence type="ECO:0000256" key="3">
    <source>
        <dbReference type="ARBA" id="ARBA00022676"/>
    </source>
</evidence>
<feature type="domain" description="Glycosyltransferase family 28 N-terminal" evidence="11">
    <location>
        <begin position="9"/>
        <end position="146"/>
    </location>
</feature>
<keyword evidence="1 10" id="KW-1003">Cell membrane</keyword>
<keyword evidence="8 10" id="KW-0131">Cell cycle</keyword>
<evidence type="ECO:0000313" key="14">
    <source>
        <dbReference type="Proteomes" id="UP001296873"/>
    </source>
</evidence>
<comment type="pathway">
    <text evidence="10">Cell wall biogenesis; peptidoglycan biosynthesis.</text>
</comment>
<evidence type="ECO:0000256" key="5">
    <source>
        <dbReference type="ARBA" id="ARBA00022960"/>
    </source>
</evidence>
<comment type="catalytic activity">
    <reaction evidence="10">
        <text>di-trans,octa-cis-undecaprenyl diphospho-N-acetyl-alpha-D-muramoyl-L-alanyl-D-glutamyl-meso-2,6-diaminopimeloyl-D-alanyl-D-alanine + UDP-N-acetyl-alpha-D-glucosamine = di-trans,octa-cis-undecaprenyl diphospho-[N-acetyl-alpha-D-glucosaminyl-(1-&gt;4)]-N-acetyl-alpha-D-muramoyl-L-alanyl-D-glutamyl-meso-2,6-diaminopimeloyl-D-alanyl-D-alanine + UDP + H(+)</text>
        <dbReference type="Rhea" id="RHEA:31227"/>
        <dbReference type="ChEBI" id="CHEBI:15378"/>
        <dbReference type="ChEBI" id="CHEBI:57705"/>
        <dbReference type="ChEBI" id="CHEBI:58223"/>
        <dbReference type="ChEBI" id="CHEBI:61387"/>
        <dbReference type="ChEBI" id="CHEBI:61388"/>
        <dbReference type="EC" id="2.4.1.227"/>
    </reaction>
</comment>
<evidence type="ECO:0000256" key="10">
    <source>
        <dbReference type="HAMAP-Rule" id="MF_00033"/>
    </source>
</evidence>
<keyword evidence="4 10" id="KW-0808">Transferase</keyword>
<keyword evidence="14" id="KW-1185">Reference proteome</keyword>
<evidence type="ECO:0000256" key="8">
    <source>
        <dbReference type="ARBA" id="ARBA00023306"/>
    </source>
</evidence>
<dbReference type="CDD" id="cd03785">
    <property type="entry name" value="GT28_MurG"/>
    <property type="match status" value="1"/>
</dbReference>
<dbReference type="Proteomes" id="UP001296873">
    <property type="component" value="Unassembled WGS sequence"/>
</dbReference>
<evidence type="ECO:0000256" key="2">
    <source>
        <dbReference type="ARBA" id="ARBA00022618"/>
    </source>
</evidence>
<evidence type="ECO:0000256" key="4">
    <source>
        <dbReference type="ARBA" id="ARBA00022679"/>
    </source>
</evidence>
<accession>A0ABS1D8S2</accession>
<comment type="caution">
    <text evidence="10">Lacks conserved residue(s) required for the propagation of feature annotation.</text>
</comment>
<dbReference type="PANTHER" id="PTHR21015:SF22">
    <property type="entry name" value="GLYCOSYLTRANSFERASE"/>
    <property type="match status" value="1"/>
</dbReference>
<feature type="binding site" evidence="10">
    <location>
        <position position="171"/>
    </location>
    <ligand>
        <name>UDP-N-acetyl-alpha-D-glucosamine</name>
        <dbReference type="ChEBI" id="CHEBI:57705"/>
    </ligand>
</feature>
<feature type="binding site" evidence="10">
    <location>
        <position position="300"/>
    </location>
    <ligand>
        <name>UDP-N-acetyl-alpha-D-glucosamine</name>
        <dbReference type="ChEBI" id="CHEBI:57705"/>
    </ligand>
</feature>
<feature type="binding site" evidence="10">
    <location>
        <begin position="16"/>
        <end position="18"/>
    </location>
    <ligand>
        <name>UDP-N-acetyl-alpha-D-glucosamine</name>
        <dbReference type="ChEBI" id="CHEBI:57705"/>
    </ligand>
</feature>
<dbReference type="InterPro" id="IPR007235">
    <property type="entry name" value="Glyco_trans_28_C"/>
</dbReference>
<comment type="caution">
    <text evidence="13">The sequence shown here is derived from an EMBL/GenBank/DDBJ whole genome shotgun (WGS) entry which is preliminary data.</text>
</comment>
<comment type="function">
    <text evidence="10">Cell wall formation. Catalyzes the transfer of a GlcNAc subunit on undecaprenyl-pyrophosphoryl-MurNAc-pentapeptide (lipid intermediate I) to form undecaprenyl-pyrophosphoryl-MurNAc-(pentapeptide)GlcNAc (lipid intermediate II).</text>
</comment>
<dbReference type="EMBL" id="NRRL01000002">
    <property type="protein sequence ID" value="MBK1666819.1"/>
    <property type="molecule type" value="Genomic_DNA"/>
</dbReference>
<keyword evidence="7 10" id="KW-0472">Membrane</keyword>
<feature type="binding site" evidence="10">
    <location>
        <position position="128"/>
    </location>
    <ligand>
        <name>UDP-N-acetyl-alpha-D-glucosamine</name>
        <dbReference type="ChEBI" id="CHEBI:57705"/>
    </ligand>
</feature>
<dbReference type="RefSeq" id="WP_200338877.1">
    <property type="nucleotide sequence ID" value="NZ_NRRL01000002.1"/>
</dbReference>
<evidence type="ECO:0000259" key="11">
    <source>
        <dbReference type="Pfam" id="PF03033"/>
    </source>
</evidence>